<dbReference type="Gene3D" id="3.30.70.1070">
    <property type="entry name" value="Sporulation related repeat"/>
    <property type="match status" value="1"/>
</dbReference>
<evidence type="ECO:0000313" key="4">
    <source>
        <dbReference type="Proteomes" id="UP000663555"/>
    </source>
</evidence>
<dbReference type="Pfam" id="PF13401">
    <property type="entry name" value="AAA_22"/>
    <property type="match status" value="1"/>
</dbReference>
<organism evidence="3 4">
    <name type="scientific">Marinobacter salinisoli</name>
    <dbReference type="NCBI Taxonomy" id="2769486"/>
    <lineage>
        <taxon>Bacteria</taxon>
        <taxon>Pseudomonadati</taxon>
        <taxon>Pseudomonadota</taxon>
        <taxon>Gammaproteobacteria</taxon>
        <taxon>Pseudomonadales</taxon>
        <taxon>Marinobacteraceae</taxon>
        <taxon>Marinobacter</taxon>
    </lineage>
</organism>
<accession>A0ABX7N0Z8</accession>
<sequence>MEERLSTVDSGGLVARLQQRFGLRANPMDFETPFFPDAMRHHALESLRHLCGFGDMAILLTGADGVGKTRLLAELVRSESARLEFKALPASAFTSAKSLAMRLKAIAPPAFREERNPRDSVYHFFRWSESRARKGQRMVLLIDDADRVPGELLRLLVSAFLASERSAAALPVLAGTDQLAGLVDPTIAASGMHQIHLRPLTQEEVHAYLEPRIYQAGGDVRKMLSPANVAVIHTLSQGSFGRIKRVAPGVWLGLAGSPSGTRRRPSLLGTLAWPALALALLAGSWWFVSRQYDQSMAESASQSERAAPARKSITVGPAAPVTDDAEAPSPKPVFMDELAAPERDLSGPGAPELAEAERSVRQSDADSEGDDAPDVAVERVEPELPETDVVPEDDEADASESLPAKEVSETLGPGVQSRTELPSTPEAQAPAPDNGMVGAPDFQPSNPDRFVDIAQLRSNGGWVVQLVAGNLEKTALSLLEQHRDLEGLVYTRSERQGRFWFMVFAGPYPTREAARAAETNLPKDLRDQSPWIRAASDL</sequence>
<dbReference type="PANTHER" id="PTHR35894:SF1">
    <property type="entry name" value="PHOSPHORIBULOKINASE _ URIDINE KINASE FAMILY"/>
    <property type="match status" value="1"/>
</dbReference>
<feature type="compositionally biased region" description="Acidic residues" evidence="1">
    <location>
        <begin position="383"/>
        <end position="398"/>
    </location>
</feature>
<name>A0ABX7N0Z8_9GAMM</name>
<dbReference type="Pfam" id="PF05036">
    <property type="entry name" value="SPOR"/>
    <property type="match status" value="1"/>
</dbReference>
<dbReference type="InterPro" id="IPR027417">
    <property type="entry name" value="P-loop_NTPase"/>
</dbReference>
<proteinExistence type="predicted"/>
<feature type="compositionally biased region" description="Basic and acidic residues" evidence="1">
    <location>
        <begin position="355"/>
        <end position="364"/>
    </location>
</feature>
<gene>
    <name evidence="3" type="ORF">LPB19_06810</name>
</gene>
<dbReference type="InterPro" id="IPR007730">
    <property type="entry name" value="SPOR-like_dom"/>
</dbReference>
<dbReference type="InterPro" id="IPR052026">
    <property type="entry name" value="ExeA_AAA_ATPase_DNA-bind"/>
</dbReference>
<dbReference type="Proteomes" id="UP000663555">
    <property type="component" value="Chromosome"/>
</dbReference>
<evidence type="ECO:0000313" key="3">
    <source>
        <dbReference type="EMBL" id="QSP96093.1"/>
    </source>
</evidence>
<dbReference type="SUPFAM" id="SSF52540">
    <property type="entry name" value="P-loop containing nucleoside triphosphate hydrolases"/>
    <property type="match status" value="1"/>
</dbReference>
<feature type="region of interest" description="Disordered" evidence="1">
    <location>
        <begin position="302"/>
        <end position="436"/>
    </location>
</feature>
<dbReference type="PANTHER" id="PTHR35894">
    <property type="entry name" value="GENERAL SECRETION PATHWAY PROTEIN A-RELATED"/>
    <property type="match status" value="1"/>
</dbReference>
<feature type="compositionally biased region" description="Polar residues" evidence="1">
    <location>
        <begin position="416"/>
        <end position="426"/>
    </location>
</feature>
<dbReference type="SUPFAM" id="SSF110997">
    <property type="entry name" value="Sporulation related repeat"/>
    <property type="match status" value="1"/>
</dbReference>
<protein>
    <submittedName>
        <fullName evidence="3">SPOR domain-containing protein</fullName>
    </submittedName>
</protein>
<reference evidence="3 4" key="1">
    <citation type="submission" date="2021-03" db="EMBL/GenBank/DDBJ databases">
        <title>Genome sequencing of Marinobacter sp. LPB0319.</title>
        <authorList>
            <person name="Kim J."/>
        </authorList>
    </citation>
    <scope>NUCLEOTIDE SEQUENCE [LARGE SCALE GENOMIC DNA]</scope>
    <source>
        <strain evidence="3 4">LPB0319</strain>
    </source>
</reference>
<dbReference type="EMBL" id="CP071247">
    <property type="protein sequence ID" value="QSP96093.1"/>
    <property type="molecule type" value="Genomic_DNA"/>
</dbReference>
<dbReference type="Gene3D" id="3.40.50.300">
    <property type="entry name" value="P-loop containing nucleotide triphosphate hydrolases"/>
    <property type="match status" value="1"/>
</dbReference>
<keyword evidence="4" id="KW-1185">Reference proteome</keyword>
<feature type="domain" description="SPOR" evidence="2">
    <location>
        <begin position="456"/>
        <end position="534"/>
    </location>
</feature>
<dbReference type="PROSITE" id="PS51724">
    <property type="entry name" value="SPOR"/>
    <property type="match status" value="1"/>
</dbReference>
<evidence type="ECO:0000259" key="2">
    <source>
        <dbReference type="PROSITE" id="PS51724"/>
    </source>
</evidence>
<evidence type="ECO:0000256" key="1">
    <source>
        <dbReference type="SAM" id="MobiDB-lite"/>
    </source>
</evidence>
<dbReference type="InterPro" id="IPR036680">
    <property type="entry name" value="SPOR-like_sf"/>
</dbReference>
<dbReference type="RefSeq" id="WP_206645320.1">
    <property type="nucleotide sequence ID" value="NZ_CP071247.1"/>
</dbReference>
<dbReference type="InterPro" id="IPR049945">
    <property type="entry name" value="AAA_22"/>
</dbReference>